<dbReference type="STRING" id="472175.EL18_01176"/>
<evidence type="ECO:0000256" key="1">
    <source>
        <dbReference type="SAM" id="SignalP"/>
    </source>
</evidence>
<feature type="chain" id="PRO_5001783246" evidence="1">
    <location>
        <begin position="28"/>
        <end position="181"/>
    </location>
</feature>
<keyword evidence="1" id="KW-0732">Signal</keyword>
<dbReference type="EMBL" id="JMQM01000001">
    <property type="protein sequence ID" value="KFB10146.1"/>
    <property type="molecule type" value="Genomic_DNA"/>
</dbReference>
<name>A0A084UB10_9HYPH</name>
<evidence type="ECO:0000313" key="2">
    <source>
        <dbReference type="EMBL" id="KFB10146.1"/>
    </source>
</evidence>
<dbReference type="RefSeq" id="WP_036480727.1">
    <property type="nucleotide sequence ID" value="NZ_JMQM01000001.1"/>
</dbReference>
<feature type="signal peptide" evidence="1">
    <location>
        <begin position="1"/>
        <end position="27"/>
    </location>
</feature>
<sequence>MKLFKRPLASIIAATGLASVALSPALASESDKRFFDSLSGQWSGPGEIVAGKYKGTKFVCNFAGSSPQDKVGMALDGGCRVGIFNQDMSAKIEKAASGYRGQFLDGAKGKGLDVVGGTVKGKNVVFAIHRNELTGAMRAKLSGKDTMTVTISVHVNKELVPVIGMQLKRVDTKSVGAIAKQ</sequence>
<dbReference type="Proteomes" id="UP000053675">
    <property type="component" value="Unassembled WGS sequence"/>
</dbReference>
<dbReference type="AlphaFoldDB" id="A0A084UB10"/>
<dbReference type="OrthoDB" id="7915172at2"/>
<comment type="caution">
    <text evidence="2">The sequence shown here is derived from an EMBL/GenBank/DDBJ whole genome shotgun (WGS) entry which is preliminary data.</text>
</comment>
<dbReference type="eggNOG" id="ENOG5032H3R">
    <property type="taxonomic scope" value="Bacteria"/>
</dbReference>
<keyword evidence="3" id="KW-1185">Reference proteome</keyword>
<accession>A0A084UB10</accession>
<reference evidence="2 3" key="1">
    <citation type="submission" date="2014-05" db="EMBL/GenBank/DDBJ databases">
        <title>Draft Genome Sequence of Nitratireductor basaltis Strain UMTGB225, A Marine Bacterium Isolated from Green Barrel Tunicate.</title>
        <authorList>
            <person name="Gan H.Y."/>
        </authorList>
    </citation>
    <scope>NUCLEOTIDE SEQUENCE [LARGE SCALE GENOMIC DNA]</scope>
    <source>
        <strain evidence="2 3">UMTGB225</strain>
    </source>
</reference>
<dbReference type="PATRIC" id="fig|472175.3.peg.1183"/>
<protein>
    <submittedName>
        <fullName evidence="2">Uncharacterized protein</fullName>
    </submittedName>
</protein>
<gene>
    <name evidence="2" type="ORF">EL18_01176</name>
</gene>
<evidence type="ECO:0000313" key="3">
    <source>
        <dbReference type="Proteomes" id="UP000053675"/>
    </source>
</evidence>
<proteinExistence type="predicted"/>
<organism evidence="2 3">
    <name type="scientific">Nitratireductor basaltis</name>
    <dbReference type="NCBI Taxonomy" id="472175"/>
    <lineage>
        <taxon>Bacteria</taxon>
        <taxon>Pseudomonadati</taxon>
        <taxon>Pseudomonadota</taxon>
        <taxon>Alphaproteobacteria</taxon>
        <taxon>Hyphomicrobiales</taxon>
        <taxon>Phyllobacteriaceae</taxon>
        <taxon>Nitratireductor</taxon>
    </lineage>
</organism>